<dbReference type="Proteomes" id="UP000582659">
    <property type="component" value="Unassembled WGS sequence"/>
</dbReference>
<evidence type="ECO:0000256" key="5">
    <source>
        <dbReference type="SAM" id="Coils"/>
    </source>
</evidence>
<evidence type="ECO:0000259" key="7">
    <source>
        <dbReference type="PROSITE" id="PS50848"/>
    </source>
</evidence>
<gene>
    <name evidence="8" type="ORF">BXYJ_LOCUS12227</name>
</gene>
<dbReference type="SUPFAM" id="SSF55961">
    <property type="entry name" value="Bet v1-like"/>
    <property type="match status" value="1"/>
</dbReference>
<feature type="chain" id="PRO_5035399492" evidence="6">
    <location>
        <begin position="17"/>
        <end position="234"/>
    </location>
</feature>
<proteinExistence type="predicted"/>
<evidence type="ECO:0000313" key="8">
    <source>
        <dbReference type="EMBL" id="CAD5232136.1"/>
    </source>
</evidence>
<dbReference type="InterPro" id="IPR043556">
    <property type="entry name" value="StARD5/6"/>
</dbReference>
<dbReference type="Pfam" id="PF01852">
    <property type="entry name" value="START"/>
    <property type="match status" value="1"/>
</dbReference>
<evidence type="ECO:0000256" key="4">
    <source>
        <dbReference type="ARBA" id="ARBA00024750"/>
    </source>
</evidence>
<feature type="signal peptide" evidence="6">
    <location>
        <begin position="1"/>
        <end position="16"/>
    </location>
</feature>
<dbReference type="WBParaSite" id="BXY_0230000.1">
    <property type="protein sequence ID" value="BXY_0230000.1"/>
    <property type="gene ID" value="BXY_0230000"/>
</dbReference>
<evidence type="ECO:0000313" key="10">
    <source>
        <dbReference type="Proteomes" id="UP000659654"/>
    </source>
</evidence>
<keyword evidence="5" id="KW-0175">Coiled coil</keyword>
<evidence type="ECO:0000313" key="9">
    <source>
        <dbReference type="Proteomes" id="UP000095284"/>
    </source>
</evidence>
<organism evidence="9 11">
    <name type="scientific">Bursaphelenchus xylophilus</name>
    <name type="common">Pinewood nematode worm</name>
    <name type="synonym">Aphelenchoides xylophilus</name>
    <dbReference type="NCBI Taxonomy" id="6326"/>
    <lineage>
        <taxon>Eukaryota</taxon>
        <taxon>Metazoa</taxon>
        <taxon>Ecdysozoa</taxon>
        <taxon>Nematoda</taxon>
        <taxon>Chromadorea</taxon>
        <taxon>Rhabditida</taxon>
        <taxon>Tylenchina</taxon>
        <taxon>Tylenchomorpha</taxon>
        <taxon>Aphelenchoidea</taxon>
        <taxon>Aphelenchoididae</taxon>
        <taxon>Bursaphelenchus</taxon>
    </lineage>
</organism>
<reference evidence="11" key="1">
    <citation type="submission" date="2016-11" db="UniProtKB">
        <authorList>
            <consortium name="WormBaseParasite"/>
        </authorList>
    </citation>
    <scope>IDENTIFICATION</scope>
</reference>
<sequence length="234" mass="26852">MKALLVVTFLTVTVFAKFPSKEENLKLAEKAVKELKELVDADKAEVWPDLEREEDDLKIYTKESPFPELSENIYLAETVIKANVTKVYELLKPWGELRTKWDDLYEYIKVIDKINENTYVVHEAIHAKLLLSARDAVVVCQKADFGKEIVMACHNTTSAEVPESDDYVRTVKRLNGFSVKPYSKDPKWTELKLLLGVDLNLKVGFFSSIVNRFKPGQLSEFVERLNAALPDYYV</sequence>
<evidence type="ECO:0000256" key="3">
    <source>
        <dbReference type="ARBA" id="ARBA00023121"/>
    </source>
</evidence>
<evidence type="ECO:0000256" key="1">
    <source>
        <dbReference type="ARBA" id="ARBA00022448"/>
    </source>
</evidence>
<reference evidence="8" key="2">
    <citation type="submission" date="2020-09" db="EMBL/GenBank/DDBJ databases">
        <authorList>
            <person name="Kikuchi T."/>
        </authorList>
    </citation>
    <scope>NUCLEOTIDE SEQUENCE</scope>
    <source>
        <strain evidence="8">Ka4C1</strain>
    </source>
</reference>
<dbReference type="OrthoDB" id="196858at2759"/>
<dbReference type="CDD" id="cd00177">
    <property type="entry name" value="START"/>
    <property type="match status" value="1"/>
</dbReference>
<dbReference type="Proteomes" id="UP000095284">
    <property type="component" value="Unplaced"/>
</dbReference>
<dbReference type="EMBL" id="CAJFDI010000005">
    <property type="protein sequence ID" value="CAD5232136.1"/>
    <property type="molecule type" value="Genomic_DNA"/>
</dbReference>
<dbReference type="InterPro" id="IPR002913">
    <property type="entry name" value="START_lipid-bd_dom"/>
</dbReference>
<keyword evidence="6" id="KW-0732">Signal</keyword>
<dbReference type="EMBL" id="CAJFCV020000005">
    <property type="protein sequence ID" value="CAG9124138.1"/>
    <property type="molecule type" value="Genomic_DNA"/>
</dbReference>
<dbReference type="GO" id="GO:0006869">
    <property type="term" value="P:lipid transport"/>
    <property type="evidence" value="ECO:0007669"/>
    <property type="project" value="UniProtKB-KW"/>
</dbReference>
<dbReference type="PANTHER" id="PTHR46374:SF1">
    <property type="entry name" value="START DOMAIN-CONTAINING PROTEIN"/>
    <property type="match status" value="1"/>
</dbReference>
<comment type="function">
    <text evidence="4">May be involved in the intracellular transport of sterols or other lipids. May bind cholesterol or other sterols.</text>
</comment>
<keyword evidence="2" id="KW-0445">Lipid transport</keyword>
<dbReference type="Proteomes" id="UP000659654">
    <property type="component" value="Unassembled WGS sequence"/>
</dbReference>
<evidence type="ECO:0000256" key="2">
    <source>
        <dbReference type="ARBA" id="ARBA00023055"/>
    </source>
</evidence>
<protein>
    <submittedName>
        <fullName evidence="8">(pine wood nematode) hypothetical protein</fullName>
    </submittedName>
    <submittedName>
        <fullName evidence="11">START domain-containing protein</fullName>
    </submittedName>
</protein>
<dbReference type="InterPro" id="IPR023393">
    <property type="entry name" value="START-like_dom_sf"/>
</dbReference>
<dbReference type="GO" id="GO:0008289">
    <property type="term" value="F:lipid binding"/>
    <property type="evidence" value="ECO:0007669"/>
    <property type="project" value="UniProtKB-KW"/>
</dbReference>
<evidence type="ECO:0000256" key="6">
    <source>
        <dbReference type="SAM" id="SignalP"/>
    </source>
</evidence>
<dbReference type="PANTHER" id="PTHR46374">
    <property type="entry name" value="PROTEIN CBG07384"/>
    <property type="match status" value="1"/>
</dbReference>
<dbReference type="SMART" id="SM00234">
    <property type="entry name" value="START"/>
    <property type="match status" value="1"/>
</dbReference>
<keyword evidence="10" id="KW-1185">Reference proteome</keyword>
<name>A0A1I7RNL3_BURXY</name>
<dbReference type="SMR" id="A0A1I7RNL3"/>
<dbReference type="eggNOG" id="ENOG502TG4H">
    <property type="taxonomic scope" value="Eukaryota"/>
</dbReference>
<evidence type="ECO:0000313" key="11">
    <source>
        <dbReference type="WBParaSite" id="BXY_0230000.1"/>
    </source>
</evidence>
<keyword evidence="1" id="KW-0813">Transport</keyword>
<keyword evidence="3" id="KW-0446">Lipid-binding</keyword>
<dbReference type="Gene3D" id="3.30.530.20">
    <property type="match status" value="1"/>
</dbReference>
<dbReference type="AlphaFoldDB" id="A0A1I7RNL3"/>
<dbReference type="PROSITE" id="PS50848">
    <property type="entry name" value="START"/>
    <property type="match status" value="1"/>
</dbReference>
<feature type="domain" description="START" evidence="7">
    <location>
        <begin position="43"/>
        <end position="234"/>
    </location>
</feature>
<accession>A0A1I7RNL3</accession>
<feature type="coiled-coil region" evidence="5">
    <location>
        <begin position="18"/>
        <end position="45"/>
    </location>
</feature>